<evidence type="ECO:0000256" key="1">
    <source>
        <dbReference type="SAM" id="MobiDB-lite"/>
    </source>
</evidence>
<protein>
    <submittedName>
        <fullName evidence="2">Uncharacterized protein</fullName>
    </submittedName>
</protein>
<name>A0A370C1N5_ASPNG</name>
<feature type="region of interest" description="Disordered" evidence="1">
    <location>
        <begin position="151"/>
        <end position="181"/>
    </location>
</feature>
<dbReference type="Proteomes" id="UP000253845">
    <property type="component" value="Unassembled WGS sequence"/>
</dbReference>
<dbReference type="VEuPathDB" id="FungiDB:M747DRAFT_294571"/>
<evidence type="ECO:0000313" key="2">
    <source>
        <dbReference type="EMBL" id="RDH21818.1"/>
    </source>
</evidence>
<evidence type="ECO:0000313" key="3">
    <source>
        <dbReference type="Proteomes" id="UP000253845"/>
    </source>
</evidence>
<accession>A0A370C1N5</accession>
<dbReference type="EMBL" id="KZ851909">
    <property type="protein sequence ID" value="RDH21818.1"/>
    <property type="molecule type" value="Genomic_DNA"/>
</dbReference>
<gene>
    <name evidence="2" type="ORF">M747DRAFT_294571</name>
</gene>
<reference evidence="2 3" key="1">
    <citation type="submission" date="2018-07" db="EMBL/GenBank/DDBJ databases">
        <title>Section-level genome sequencing of Aspergillus section Nigri to investigate inter- and intra-species variation.</title>
        <authorList>
            <consortium name="DOE Joint Genome Institute"/>
            <person name="Vesth T.C."/>
            <person name="Nybo J.L."/>
            <person name="Theobald S."/>
            <person name="Frisvad J.C."/>
            <person name="Larsen T.O."/>
            <person name="Nielsen K.F."/>
            <person name="Hoof J.B."/>
            <person name="Brandl J."/>
            <person name="Salamov A."/>
            <person name="Riley R."/>
            <person name="Gladden J.M."/>
            <person name="Phatale P."/>
            <person name="Nielsen M.T."/>
            <person name="Lyhne E.K."/>
            <person name="Kogle M.E."/>
            <person name="Strasser K."/>
            <person name="McDonnell E."/>
            <person name="Barry K."/>
            <person name="Clum A."/>
            <person name="Chen C."/>
            <person name="Nolan M."/>
            <person name="Sandor L."/>
            <person name="Kuo A."/>
            <person name="Lipzen A."/>
            <person name="Hainaut M."/>
            <person name="Drula E."/>
            <person name="Tsang A."/>
            <person name="Magnuson J.K."/>
            <person name="Henrissat B."/>
            <person name="Wiebenga A."/>
            <person name="Simmons B.A."/>
            <person name="Makela M.R."/>
            <person name="De vries R.P."/>
            <person name="Grigoriev I.V."/>
            <person name="Mortensen U.H."/>
            <person name="Baker S.E."/>
            <person name="Andersen M.R."/>
        </authorList>
    </citation>
    <scope>NUCLEOTIDE SEQUENCE [LARGE SCALE GENOMIC DNA]</scope>
    <source>
        <strain evidence="2 3">ATCC 13496</strain>
    </source>
</reference>
<sequence>MKTLRSHKSFIMRYFPNYKPSHVASRYLNADVHPLQPKITHMYATRDKNTLWWMVNPSHLMSVRMKRVVRSWCSRRARMAFRLALKDHGFDADGRKAGQELLGDSNGKQRNGKNLQGRVDLLLHADILREPFEVLRKEMDAGVSALVNHMKTTKDAAPKPAKKQKKAVDARDAKGNETSSL</sequence>
<feature type="compositionally biased region" description="Basic and acidic residues" evidence="1">
    <location>
        <begin position="166"/>
        <end position="175"/>
    </location>
</feature>
<proteinExistence type="predicted"/>
<dbReference type="AlphaFoldDB" id="A0A370C1N5"/>
<organism evidence="2 3">
    <name type="scientific">Aspergillus niger ATCC 13496</name>
    <dbReference type="NCBI Taxonomy" id="1353008"/>
    <lineage>
        <taxon>Eukaryota</taxon>
        <taxon>Fungi</taxon>
        <taxon>Dikarya</taxon>
        <taxon>Ascomycota</taxon>
        <taxon>Pezizomycotina</taxon>
        <taxon>Eurotiomycetes</taxon>
        <taxon>Eurotiomycetidae</taxon>
        <taxon>Eurotiales</taxon>
        <taxon>Aspergillaceae</taxon>
        <taxon>Aspergillus</taxon>
        <taxon>Aspergillus subgen. Circumdati</taxon>
    </lineage>
</organism>